<reference evidence="2 3" key="1">
    <citation type="journal article" date="2010" name="Proc. Natl. Acad. Sci. U.S.A.">
        <title>A Nitrospira metagenome illuminates the physiology and evolution of globally important nitrite-oxidizing bacteria.</title>
        <authorList>
            <person name="Lucker S."/>
            <person name="Wagner M."/>
            <person name="Maixner F."/>
            <person name="Pelletier E."/>
            <person name="Koch H."/>
            <person name="Vacherie B."/>
            <person name="Rattei T."/>
            <person name="Sinninghe Damste J."/>
            <person name="Spieck E."/>
            <person name="Le Paslier D."/>
            <person name="Daims H."/>
        </authorList>
    </citation>
    <scope>NUCLEOTIDE SEQUENCE [LARGE SCALE GENOMIC DNA]</scope>
</reference>
<sequence length="287" mass="31535">MSGRDSRIYCLLLFLGLFCLGGAAPAWADYDVIEVPDGGTIKGQAVWKGAIPKVPPLRVFADLDACGTQVPSPVLRIDPATNGIQDVLVYVERVERGKAAEAIYRLPMGKGAAASTAQTCQFHHPVFPFVRTSQVGLINLEPVLHNPHFFTEKQASLFNLALPTPDREITTTLSRARGVGLRLQCDVHVHMNAWAAAFDHPYFAVTDSEGRFEISGIPPGSYTVMAWHSGYNIVKFNASRPVYDEPHVTRKTVTIAPRALVESQFEFPVRPVDVDWNIAGGEDRLPE</sequence>
<accession>D8PJ96</accession>
<keyword evidence="3" id="KW-1185">Reference proteome</keyword>
<evidence type="ECO:0000256" key="1">
    <source>
        <dbReference type="SAM" id="SignalP"/>
    </source>
</evidence>
<dbReference type="AlphaFoldDB" id="D8PJ96"/>
<dbReference type="InterPro" id="IPR008969">
    <property type="entry name" value="CarboxyPept-like_regulatory"/>
</dbReference>
<dbReference type="OrthoDB" id="9809638at2"/>
<dbReference type="Proteomes" id="UP000001660">
    <property type="component" value="Chromosome"/>
</dbReference>
<proteinExistence type="predicted"/>
<dbReference type="EMBL" id="FP929003">
    <property type="protein sequence ID" value="CBK43470.1"/>
    <property type="molecule type" value="Genomic_DNA"/>
</dbReference>
<dbReference type="Gene3D" id="2.60.40.1120">
    <property type="entry name" value="Carboxypeptidase-like, regulatory domain"/>
    <property type="match status" value="1"/>
</dbReference>
<feature type="signal peptide" evidence="1">
    <location>
        <begin position="1"/>
        <end position="28"/>
    </location>
</feature>
<evidence type="ECO:0000313" key="2">
    <source>
        <dbReference type="EMBL" id="CBK43470.1"/>
    </source>
</evidence>
<protein>
    <recommendedName>
        <fullName evidence="4">Rhamnogalacturonan lyase domain-containing protein</fullName>
    </recommendedName>
</protein>
<dbReference type="STRING" id="330214.NIDE3794"/>
<keyword evidence="1" id="KW-0732">Signal</keyword>
<dbReference type="eggNOG" id="COG3794">
    <property type="taxonomic scope" value="Bacteria"/>
</dbReference>
<dbReference type="SUPFAM" id="SSF49464">
    <property type="entry name" value="Carboxypeptidase regulatory domain-like"/>
    <property type="match status" value="1"/>
</dbReference>
<organism evidence="2 3">
    <name type="scientific">Nitrospira defluvii</name>
    <dbReference type="NCBI Taxonomy" id="330214"/>
    <lineage>
        <taxon>Bacteria</taxon>
        <taxon>Pseudomonadati</taxon>
        <taxon>Nitrospirota</taxon>
        <taxon>Nitrospiria</taxon>
        <taxon>Nitrospirales</taxon>
        <taxon>Nitrospiraceae</taxon>
        <taxon>Nitrospira</taxon>
    </lineage>
</organism>
<evidence type="ECO:0008006" key="4">
    <source>
        <dbReference type="Google" id="ProtNLM"/>
    </source>
</evidence>
<feature type="chain" id="PRO_5003120083" description="Rhamnogalacturonan lyase domain-containing protein" evidence="1">
    <location>
        <begin position="29"/>
        <end position="287"/>
    </location>
</feature>
<gene>
    <name evidence="2" type="ORF">NIDE3794</name>
</gene>
<dbReference type="HOGENOM" id="CLU_077411_1_0_0"/>
<evidence type="ECO:0000313" key="3">
    <source>
        <dbReference type="Proteomes" id="UP000001660"/>
    </source>
</evidence>
<dbReference type="KEGG" id="nde:NIDE3794"/>
<name>D8PJ96_9BACT</name>